<dbReference type="Gene3D" id="2.60.40.10">
    <property type="entry name" value="Immunoglobulins"/>
    <property type="match status" value="1"/>
</dbReference>
<reference evidence="2" key="1">
    <citation type="journal article" date="2014" name="Int. J. Syst. Evol. Microbiol.">
        <title>Complete genome of a new Firmicutes species belonging to the dominant human colonic microbiota ('Ruminococcus bicirculans') reveals two chromosomes and a selective capacity to utilize plant glucans.</title>
        <authorList>
            <consortium name="NISC Comparative Sequencing Program"/>
            <person name="Wegmann U."/>
            <person name="Louis P."/>
            <person name="Goesmann A."/>
            <person name="Henrissat B."/>
            <person name="Duncan S.H."/>
            <person name="Flint H.J."/>
        </authorList>
    </citation>
    <scope>NUCLEOTIDE SEQUENCE</scope>
    <source>
        <strain evidence="2">CGMCC 1.15287</strain>
    </source>
</reference>
<dbReference type="PROSITE" id="PS51257">
    <property type="entry name" value="PROKAR_LIPOPROTEIN"/>
    <property type="match status" value="1"/>
</dbReference>
<dbReference type="Proteomes" id="UP000532273">
    <property type="component" value="Unassembled WGS sequence"/>
</dbReference>
<protein>
    <recommendedName>
        <fullName evidence="6">PKD-like family protein</fullName>
    </recommendedName>
</protein>
<dbReference type="EMBL" id="JACIEF010000001">
    <property type="protein sequence ID" value="MBB4107378.1"/>
    <property type="molecule type" value="Genomic_DNA"/>
</dbReference>
<dbReference type="InterPro" id="IPR032183">
    <property type="entry name" value="PKD-like"/>
</dbReference>
<reference evidence="2" key="4">
    <citation type="submission" date="2024-05" db="EMBL/GenBank/DDBJ databases">
        <authorList>
            <person name="Sun Q."/>
            <person name="Zhou Y."/>
        </authorList>
    </citation>
    <scope>NUCLEOTIDE SEQUENCE</scope>
    <source>
        <strain evidence="2">CGMCC 1.15287</strain>
    </source>
</reference>
<reference evidence="5" key="2">
    <citation type="journal article" date="2019" name="Int. J. Syst. Evol. Microbiol.">
        <title>The Global Catalogue of Microorganisms (GCM) 10K type strain sequencing project: providing services to taxonomists for standard genome sequencing and annotation.</title>
        <authorList>
            <consortium name="The Broad Institute Genomics Platform"/>
            <consortium name="The Broad Institute Genome Sequencing Center for Infectious Disease"/>
            <person name="Wu L."/>
            <person name="Ma J."/>
        </authorList>
    </citation>
    <scope>NUCLEOTIDE SEQUENCE [LARGE SCALE GENOMIC DNA]</scope>
    <source>
        <strain evidence="5">CGMCC 1.15287</strain>
    </source>
</reference>
<evidence type="ECO:0000313" key="3">
    <source>
        <dbReference type="EMBL" id="MBB4107378.1"/>
    </source>
</evidence>
<dbReference type="AlphaFoldDB" id="A0A7W6P535"/>
<evidence type="ECO:0000313" key="2">
    <source>
        <dbReference type="EMBL" id="GGH07558.1"/>
    </source>
</evidence>
<evidence type="ECO:0000313" key="5">
    <source>
        <dbReference type="Proteomes" id="UP000642938"/>
    </source>
</evidence>
<evidence type="ECO:0008006" key="6">
    <source>
        <dbReference type="Google" id="ProtNLM"/>
    </source>
</evidence>
<keyword evidence="1" id="KW-0732">Signal</keyword>
<feature type="chain" id="PRO_5031513799" description="PKD-like family protein" evidence="1">
    <location>
        <begin position="21"/>
        <end position="501"/>
    </location>
</feature>
<dbReference type="Pfam" id="PF16407">
    <property type="entry name" value="PKD_2"/>
    <property type="match status" value="1"/>
</dbReference>
<dbReference type="InterPro" id="IPR013783">
    <property type="entry name" value="Ig-like_fold"/>
</dbReference>
<proteinExistence type="predicted"/>
<feature type="signal peptide" evidence="1">
    <location>
        <begin position="1"/>
        <end position="20"/>
    </location>
</feature>
<keyword evidence="5" id="KW-1185">Reference proteome</keyword>
<evidence type="ECO:0000256" key="1">
    <source>
        <dbReference type="SAM" id="SignalP"/>
    </source>
</evidence>
<dbReference type="EMBL" id="BMHZ01000002">
    <property type="protein sequence ID" value="GGH07558.1"/>
    <property type="molecule type" value="Genomic_DNA"/>
</dbReference>
<reference evidence="3 4" key="3">
    <citation type="submission" date="2020-08" db="EMBL/GenBank/DDBJ databases">
        <title>Genomic Encyclopedia of Type Strains, Phase IV (KMG-IV): sequencing the most valuable type-strain genomes for metagenomic binning, comparative biology and taxonomic classification.</title>
        <authorList>
            <person name="Goeker M."/>
        </authorList>
    </citation>
    <scope>NUCLEOTIDE SEQUENCE [LARGE SCALE GENOMIC DNA]</scope>
    <source>
        <strain evidence="3 4">DSM 100774</strain>
    </source>
</reference>
<dbReference type="Proteomes" id="UP000642938">
    <property type="component" value="Unassembled WGS sequence"/>
</dbReference>
<gene>
    <name evidence="2" type="ORF">GCM10007422_24680</name>
    <name evidence="3" type="ORF">GGQ60_001338</name>
</gene>
<sequence length="501" mass="54504">MKTKLIYILFAMAMVFMAYSCKKDDSNTSLETLPKLGVDTVGGVNSFTVQQSVQELVIDPKIVYDGDPKNLQYLWKIYGGASVGGKTIVDTVGTNKQLKTFVNRNPGSYTAQLQVTDLTTTLKVQMTFTVIVSAPRPYGWLVAYEKQTGGSTDVSLIRSNEFVSTVATEEVMKDIYSQVNGSGINGVPLRIANNGTLIITDKTGVKVNAPDYKKISDFSQLFVGGAPAPQPEGLLDRSIGIHLINNGDIYWGSTTVFIGKVTLDAKGFKALPIPIRIYAKNSGVFDDLNKRFFKMEQQTGQATTFPAPVTNAKFGINLNYINKNLLFVGDGSTQTGNFLHQYAFFRDLDGSKTWLYGLNFGAETDPGLCLIDLTPMPDINSARFFETGTLGAMAIYATDKKIYSFTFSNNDNVAKDNRLGFTAPGNEVITKISLFKAVGSGYTTATSKNNKILFVATWDEAAKNGKVYLLDVNPLSGAVAAAPLRTISGFGKIKDMILKPS</sequence>
<comment type="caution">
    <text evidence="3">The sequence shown here is derived from an EMBL/GenBank/DDBJ whole genome shotgun (WGS) entry which is preliminary data.</text>
</comment>
<accession>A0A7W6P535</accession>
<organism evidence="3 4">
    <name type="scientific">Pedobacter zeae</name>
    <dbReference type="NCBI Taxonomy" id="1737356"/>
    <lineage>
        <taxon>Bacteria</taxon>
        <taxon>Pseudomonadati</taxon>
        <taxon>Bacteroidota</taxon>
        <taxon>Sphingobacteriia</taxon>
        <taxon>Sphingobacteriales</taxon>
        <taxon>Sphingobacteriaceae</taxon>
        <taxon>Pedobacter</taxon>
    </lineage>
</organism>
<name>A0A7W6P535_9SPHI</name>
<dbReference type="RefSeq" id="WP_183761093.1">
    <property type="nucleotide sequence ID" value="NZ_BMHZ01000002.1"/>
</dbReference>
<evidence type="ECO:0000313" key="4">
    <source>
        <dbReference type="Proteomes" id="UP000532273"/>
    </source>
</evidence>